<dbReference type="PANTHER" id="PTHR10954">
    <property type="entry name" value="RIBONUCLEASE H2 SUBUNIT A"/>
    <property type="match status" value="1"/>
</dbReference>
<evidence type="ECO:0000256" key="3">
    <source>
        <dbReference type="ARBA" id="ARBA00004065"/>
    </source>
</evidence>
<keyword evidence="10 14" id="KW-0479">Metal-binding</keyword>
<name>A0A317PNF1_9HYPH</name>
<feature type="binding site" evidence="14 15">
    <location>
        <position position="49"/>
    </location>
    <ligand>
        <name>a divalent metal cation</name>
        <dbReference type="ChEBI" id="CHEBI:60240"/>
    </ligand>
</feature>
<comment type="caution">
    <text evidence="18">The sequence shown here is derived from an EMBL/GenBank/DDBJ whole genome shotgun (WGS) entry which is preliminary data.</text>
</comment>
<dbReference type="InterPro" id="IPR022898">
    <property type="entry name" value="RNase_HII"/>
</dbReference>
<keyword evidence="13 14" id="KW-0464">Manganese</keyword>
<feature type="binding site" evidence="14 15">
    <location>
        <position position="48"/>
    </location>
    <ligand>
        <name>a divalent metal cation</name>
        <dbReference type="ChEBI" id="CHEBI:60240"/>
    </ligand>
</feature>
<comment type="similarity">
    <text evidence="5 14 16">Belongs to the RNase HII family.</text>
</comment>
<dbReference type="CDD" id="cd07182">
    <property type="entry name" value="RNase_HII_bacteria_HII_like"/>
    <property type="match status" value="1"/>
</dbReference>
<dbReference type="Pfam" id="PF01351">
    <property type="entry name" value="RNase_HII"/>
    <property type="match status" value="1"/>
</dbReference>
<reference evidence="18 19" key="1">
    <citation type="submission" date="2018-05" db="EMBL/GenBank/DDBJ databases">
        <title>Genomic Encyclopedia of Type Strains, Phase IV (KMG-IV): sequencing the most valuable type-strain genomes for metagenomic binning, comparative biology and taxonomic classification.</title>
        <authorList>
            <person name="Goeker M."/>
        </authorList>
    </citation>
    <scope>NUCLEOTIDE SEQUENCE [LARGE SCALE GENOMIC DNA]</scope>
    <source>
        <strain evidence="18 19">DSM 16791</strain>
    </source>
</reference>
<proteinExistence type="inferred from homology"/>
<comment type="function">
    <text evidence="3 14 16">Endonuclease that specifically degrades the RNA of RNA-DNA hybrids.</text>
</comment>
<dbReference type="EMBL" id="QGTR01000002">
    <property type="protein sequence ID" value="PWW01791.1"/>
    <property type="molecule type" value="Genomic_DNA"/>
</dbReference>
<evidence type="ECO:0000256" key="11">
    <source>
        <dbReference type="ARBA" id="ARBA00022759"/>
    </source>
</evidence>
<dbReference type="GO" id="GO:0043137">
    <property type="term" value="P:DNA replication, removal of RNA primer"/>
    <property type="evidence" value="ECO:0007669"/>
    <property type="project" value="TreeGrafter"/>
</dbReference>
<dbReference type="Gene3D" id="3.30.420.10">
    <property type="entry name" value="Ribonuclease H-like superfamily/Ribonuclease H"/>
    <property type="match status" value="1"/>
</dbReference>
<comment type="cofactor">
    <cofactor evidence="14 15">
        <name>Mn(2+)</name>
        <dbReference type="ChEBI" id="CHEBI:29035"/>
    </cofactor>
    <cofactor evidence="14 15">
        <name>Mg(2+)</name>
        <dbReference type="ChEBI" id="CHEBI:18420"/>
    </cofactor>
    <text evidence="14 15">Manganese or magnesium. Binds 1 divalent metal ion per monomer in the absence of substrate. May bind a second metal ion after substrate binding.</text>
</comment>
<keyword evidence="11 14" id="KW-0255">Endonuclease</keyword>
<dbReference type="PROSITE" id="PS51975">
    <property type="entry name" value="RNASE_H_2"/>
    <property type="match status" value="1"/>
</dbReference>
<evidence type="ECO:0000256" key="10">
    <source>
        <dbReference type="ARBA" id="ARBA00022723"/>
    </source>
</evidence>
<evidence type="ECO:0000256" key="16">
    <source>
        <dbReference type="RuleBase" id="RU003515"/>
    </source>
</evidence>
<evidence type="ECO:0000256" key="14">
    <source>
        <dbReference type="HAMAP-Rule" id="MF_00052"/>
    </source>
</evidence>
<keyword evidence="8 14" id="KW-0963">Cytoplasm</keyword>
<evidence type="ECO:0000256" key="6">
    <source>
        <dbReference type="ARBA" id="ARBA00012180"/>
    </source>
</evidence>
<evidence type="ECO:0000256" key="9">
    <source>
        <dbReference type="ARBA" id="ARBA00022722"/>
    </source>
</evidence>
<dbReference type="InterPro" id="IPR036397">
    <property type="entry name" value="RNaseH_sf"/>
</dbReference>
<dbReference type="InterPro" id="IPR001352">
    <property type="entry name" value="RNase_HII/HIII"/>
</dbReference>
<dbReference type="GO" id="GO:0004523">
    <property type="term" value="F:RNA-DNA hybrid ribonuclease activity"/>
    <property type="evidence" value="ECO:0007669"/>
    <property type="project" value="UniProtKB-UniRule"/>
</dbReference>
<keyword evidence="12 14" id="KW-0378">Hydrolase</keyword>
<evidence type="ECO:0000256" key="5">
    <source>
        <dbReference type="ARBA" id="ARBA00007383"/>
    </source>
</evidence>
<evidence type="ECO:0000256" key="13">
    <source>
        <dbReference type="ARBA" id="ARBA00023211"/>
    </source>
</evidence>
<comment type="cofactor">
    <cofactor evidence="2">
        <name>Mg(2+)</name>
        <dbReference type="ChEBI" id="CHEBI:18420"/>
    </cofactor>
</comment>
<gene>
    <name evidence="14" type="primary">rnhB</name>
    <name evidence="18" type="ORF">DFR52_102455</name>
</gene>
<dbReference type="Proteomes" id="UP000246352">
    <property type="component" value="Unassembled WGS sequence"/>
</dbReference>
<protein>
    <recommendedName>
        <fullName evidence="7 14">Ribonuclease HII</fullName>
        <shortName evidence="14">RNase HII</shortName>
        <ecNumber evidence="6 14">3.1.26.4</ecNumber>
    </recommendedName>
</protein>
<dbReference type="AlphaFoldDB" id="A0A317PNF1"/>
<evidence type="ECO:0000259" key="17">
    <source>
        <dbReference type="PROSITE" id="PS51975"/>
    </source>
</evidence>
<accession>A0A317PNF1</accession>
<comment type="catalytic activity">
    <reaction evidence="1 14 15 16">
        <text>Endonucleolytic cleavage to 5'-phosphomonoester.</text>
        <dbReference type="EC" id="3.1.26.4"/>
    </reaction>
</comment>
<dbReference type="HAMAP" id="MF_00052_B">
    <property type="entry name" value="RNase_HII_B"/>
    <property type="match status" value="1"/>
</dbReference>
<dbReference type="GO" id="GO:0006298">
    <property type="term" value="P:mismatch repair"/>
    <property type="evidence" value="ECO:0007669"/>
    <property type="project" value="TreeGrafter"/>
</dbReference>
<sequence length="225" mass="24419">MVFRMRPNNPPDSLLFDGLLAEIHPPVPDFRFERQLIRDGFDLVAGLDEAGRGPLAGPVVAACVVLDPDNIPEGLNDSKAMTAQARERLYDQILAQAHVGIASASAAEIDRSNILIASLGCMRRALMSMGLMPRYALVDGRDVPPGLACAARALVKGDARSLSIAAASIVAKVTRDRMMTRSCAHHPGYGFSRHMGYGTLEHREAIIRLGPCPLHRMSFRPLRAD</sequence>
<dbReference type="NCBIfam" id="NF000595">
    <property type="entry name" value="PRK00015.1-3"/>
    <property type="match status" value="1"/>
</dbReference>
<dbReference type="SUPFAM" id="SSF53098">
    <property type="entry name" value="Ribonuclease H-like"/>
    <property type="match status" value="1"/>
</dbReference>
<dbReference type="GO" id="GO:0032299">
    <property type="term" value="C:ribonuclease H2 complex"/>
    <property type="evidence" value="ECO:0007669"/>
    <property type="project" value="TreeGrafter"/>
</dbReference>
<dbReference type="GO" id="GO:0005737">
    <property type="term" value="C:cytoplasm"/>
    <property type="evidence" value="ECO:0007669"/>
    <property type="project" value="UniProtKB-SubCell"/>
</dbReference>
<evidence type="ECO:0000313" key="19">
    <source>
        <dbReference type="Proteomes" id="UP000246352"/>
    </source>
</evidence>
<keyword evidence="9 14" id="KW-0540">Nuclease</keyword>
<evidence type="ECO:0000256" key="12">
    <source>
        <dbReference type="ARBA" id="ARBA00022801"/>
    </source>
</evidence>
<evidence type="ECO:0000256" key="2">
    <source>
        <dbReference type="ARBA" id="ARBA00001946"/>
    </source>
</evidence>
<evidence type="ECO:0000256" key="15">
    <source>
        <dbReference type="PROSITE-ProRule" id="PRU01319"/>
    </source>
</evidence>
<comment type="subcellular location">
    <subcellularLocation>
        <location evidence="4 14">Cytoplasm</location>
    </subcellularLocation>
</comment>
<evidence type="ECO:0000256" key="7">
    <source>
        <dbReference type="ARBA" id="ARBA00019179"/>
    </source>
</evidence>
<feature type="domain" description="RNase H type-2" evidence="17">
    <location>
        <begin position="42"/>
        <end position="225"/>
    </location>
</feature>
<dbReference type="GO" id="GO:0003723">
    <property type="term" value="F:RNA binding"/>
    <property type="evidence" value="ECO:0007669"/>
    <property type="project" value="UniProtKB-UniRule"/>
</dbReference>
<dbReference type="PANTHER" id="PTHR10954:SF18">
    <property type="entry name" value="RIBONUCLEASE HII"/>
    <property type="match status" value="1"/>
</dbReference>
<keyword evidence="19" id="KW-1185">Reference proteome</keyword>
<evidence type="ECO:0000256" key="8">
    <source>
        <dbReference type="ARBA" id="ARBA00022490"/>
    </source>
</evidence>
<organism evidence="18 19">
    <name type="scientific">Hoeflea marina</name>
    <dbReference type="NCBI Taxonomy" id="274592"/>
    <lineage>
        <taxon>Bacteria</taxon>
        <taxon>Pseudomonadati</taxon>
        <taxon>Pseudomonadota</taxon>
        <taxon>Alphaproteobacteria</taxon>
        <taxon>Hyphomicrobiales</taxon>
        <taxon>Rhizobiaceae</taxon>
        <taxon>Hoeflea</taxon>
    </lineage>
</organism>
<dbReference type="GO" id="GO:0030145">
    <property type="term" value="F:manganese ion binding"/>
    <property type="evidence" value="ECO:0007669"/>
    <property type="project" value="UniProtKB-UniRule"/>
</dbReference>
<evidence type="ECO:0000256" key="1">
    <source>
        <dbReference type="ARBA" id="ARBA00000077"/>
    </source>
</evidence>
<feature type="binding site" evidence="14 15">
    <location>
        <position position="139"/>
    </location>
    <ligand>
        <name>a divalent metal cation</name>
        <dbReference type="ChEBI" id="CHEBI:60240"/>
    </ligand>
</feature>
<dbReference type="InterPro" id="IPR024567">
    <property type="entry name" value="RNase_HII/HIII_dom"/>
</dbReference>
<evidence type="ECO:0000313" key="18">
    <source>
        <dbReference type="EMBL" id="PWW01791.1"/>
    </source>
</evidence>
<dbReference type="InterPro" id="IPR012337">
    <property type="entry name" value="RNaseH-like_sf"/>
</dbReference>
<dbReference type="EC" id="3.1.26.4" evidence="6 14"/>
<evidence type="ECO:0000256" key="4">
    <source>
        <dbReference type="ARBA" id="ARBA00004496"/>
    </source>
</evidence>